<dbReference type="Pfam" id="PF08240">
    <property type="entry name" value="ADH_N"/>
    <property type="match status" value="1"/>
</dbReference>
<dbReference type="PANTHER" id="PTHR43677">
    <property type="entry name" value="SHORT-CHAIN DEHYDROGENASE/REDUCTASE"/>
    <property type="match status" value="1"/>
</dbReference>
<dbReference type="InterPro" id="IPR036291">
    <property type="entry name" value="NAD(P)-bd_dom_sf"/>
</dbReference>
<dbReference type="PANTHER" id="PTHR43677:SF4">
    <property type="entry name" value="QUINONE OXIDOREDUCTASE-LIKE PROTEIN 2"/>
    <property type="match status" value="1"/>
</dbReference>
<reference evidence="3" key="1">
    <citation type="submission" date="2022-11" db="EMBL/GenBank/DDBJ databases">
        <title>Genome Sequence of Cubamyces cubensis.</title>
        <authorList>
            <person name="Buettner E."/>
        </authorList>
    </citation>
    <scope>NUCLEOTIDE SEQUENCE</scope>
    <source>
        <strain evidence="3">MPL-01</strain>
    </source>
</reference>
<dbReference type="InterPro" id="IPR011032">
    <property type="entry name" value="GroES-like_sf"/>
</dbReference>
<dbReference type="InterPro" id="IPR013154">
    <property type="entry name" value="ADH-like_N"/>
</dbReference>
<evidence type="ECO:0008006" key="5">
    <source>
        <dbReference type="Google" id="ProtNLM"/>
    </source>
</evidence>
<feature type="domain" description="Alcohol dehydrogenase-like N-terminal" evidence="2">
    <location>
        <begin position="35"/>
        <end position="153"/>
    </location>
</feature>
<evidence type="ECO:0000259" key="1">
    <source>
        <dbReference type="Pfam" id="PF00107"/>
    </source>
</evidence>
<dbReference type="Gene3D" id="3.90.180.10">
    <property type="entry name" value="Medium-chain alcohol dehydrogenases, catalytic domain"/>
    <property type="match status" value="1"/>
</dbReference>
<evidence type="ECO:0000259" key="2">
    <source>
        <dbReference type="Pfam" id="PF08240"/>
    </source>
</evidence>
<dbReference type="GO" id="GO:0016491">
    <property type="term" value="F:oxidoreductase activity"/>
    <property type="evidence" value="ECO:0007669"/>
    <property type="project" value="TreeGrafter"/>
</dbReference>
<dbReference type="SUPFAM" id="SSF50129">
    <property type="entry name" value="GroES-like"/>
    <property type="match status" value="1"/>
</dbReference>
<accession>A0AAD7XGV3</accession>
<dbReference type="EMBL" id="JAPEVG010000001">
    <property type="protein sequence ID" value="KAJ8502274.1"/>
    <property type="molecule type" value="Genomic_DNA"/>
</dbReference>
<dbReference type="InterPro" id="IPR051397">
    <property type="entry name" value="Zn-ADH-like_protein"/>
</dbReference>
<sequence>MPDPTLPPTHRALVLTSTSQPLEVRELPMYTPSLGSAIIRVTATSIITYAREVLTGVRKYDYPKPYVPGSAAVGRIVALGNDATTLRVGDLVLTDIWMHARDDPTQRCLHGVYQGGPNGTPVTRFVQDEDGWRHGSWAQYVKVPLENCYRVPDVIGAGVGALRAEPVHWLRLAQMVVPFGGLTGDGGVDLRPGESIVIAPATGAFSGSAVEVALAMGARVVALGRSEEGLRRLEDGLRAYVEAGRLRTIRMSEYADAESLKTAIGRVDCYLDISPHTAAGSFHFKACLLALGVRGRACLMGGIHDDIPIPHGAIYRNDLRITGKWMYERKAVFDMIKMAETGVLNLTRGESWSFGLEDWDAALIHAERHARWGQLTFFEP</sequence>
<evidence type="ECO:0000313" key="3">
    <source>
        <dbReference type="EMBL" id="KAJ8502274.1"/>
    </source>
</evidence>
<name>A0AAD7XGV3_9APHY</name>
<proteinExistence type="predicted"/>
<dbReference type="CDD" id="cd05188">
    <property type="entry name" value="MDR"/>
    <property type="match status" value="1"/>
</dbReference>
<dbReference type="InterPro" id="IPR013149">
    <property type="entry name" value="ADH-like_C"/>
</dbReference>
<dbReference type="AlphaFoldDB" id="A0AAD7XGV3"/>
<comment type="caution">
    <text evidence="3">The sequence shown here is derived from an EMBL/GenBank/DDBJ whole genome shotgun (WGS) entry which is preliminary data.</text>
</comment>
<dbReference type="GO" id="GO:0005739">
    <property type="term" value="C:mitochondrion"/>
    <property type="evidence" value="ECO:0007669"/>
    <property type="project" value="TreeGrafter"/>
</dbReference>
<dbReference type="Proteomes" id="UP001215151">
    <property type="component" value="Unassembled WGS sequence"/>
</dbReference>
<organism evidence="3 4">
    <name type="scientific">Trametes cubensis</name>
    <dbReference type="NCBI Taxonomy" id="1111947"/>
    <lineage>
        <taxon>Eukaryota</taxon>
        <taxon>Fungi</taxon>
        <taxon>Dikarya</taxon>
        <taxon>Basidiomycota</taxon>
        <taxon>Agaricomycotina</taxon>
        <taxon>Agaricomycetes</taxon>
        <taxon>Polyporales</taxon>
        <taxon>Polyporaceae</taxon>
        <taxon>Trametes</taxon>
    </lineage>
</organism>
<dbReference type="SUPFAM" id="SSF51735">
    <property type="entry name" value="NAD(P)-binding Rossmann-fold domains"/>
    <property type="match status" value="1"/>
</dbReference>
<evidence type="ECO:0000313" key="4">
    <source>
        <dbReference type="Proteomes" id="UP001215151"/>
    </source>
</evidence>
<protein>
    <recommendedName>
        <fullName evidence="5">Alcohol dehydrogenase</fullName>
    </recommendedName>
</protein>
<dbReference type="Gene3D" id="3.40.50.720">
    <property type="entry name" value="NAD(P)-binding Rossmann-like Domain"/>
    <property type="match status" value="1"/>
</dbReference>
<feature type="domain" description="Alcohol dehydrogenase-like C-terminal" evidence="1">
    <location>
        <begin position="209"/>
        <end position="339"/>
    </location>
</feature>
<gene>
    <name evidence="3" type="ORF">ONZ51_g31</name>
</gene>
<keyword evidence="4" id="KW-1185">Reference proteome</keyword>
<dbReference type="Pfam" id="PF00107">
    <property type="entry name" value="ADH_zinc_N"/>
    <property type="match status" value="1"/>
</dbReference>